<feature type="region of interest" description="Disordered" evidence="5">
    <location>
        <begin position="306"/>
        <end position="354"/>
    </location>
</feature>
<dbReference type="GO" id="GO:0016020">
    <property type="term" value="C:membrane"/>
    <property type="evidence" value="ECO:0007669"/>
    <property type="project" value="UniProtKB-SubCell"/>
</dbReference>
<dbReference type="AlphaFoldDB" id="S3CWA0"/>
<evidence type="ECO:0000256" key="4">
    <source>
        <dbReference type="ARBA" id="ARBA00023136"/>
    </source>
</evidence>
<feature type="transmembrane region" description="Helical" evidence="6">
    <location>
        <begin position="97"/>
        <end position="118"/>
    </location>
</feature>
<dbReference type="Pfam" id="PF08551">
    <property type="entry name" value="DUF1751"/>
    <property type="match status" value="1"/>
</dbReference>
<organism evidence="7 8">
    <name type="scientific">Glarea lozoyensis (strain ATCC 20868 / MF5171)</name>
    <dbReference type="NCBI Taxonomy" id="1116229"/>
    <lineage>
        <taxon>Eukaryota</taxon>
        <taxon>Fungi</taxon>
        <taxon>Dikarya</taxon>
        <taxon>Ascomycota</taxon>
        <taxon>Pezizomycotina</taxon>
        <taxon>Leotiomycetes</taxon>
        <taxon>Helotiales</taxon>
        <taxon>Helotiaceae</taxon>
        <taxon>Glarea</taxon>
    </lineage>
</organism>
<dbReference type="EMBL" id="KE145363">
    <property type="protein sequence ID" value="EPE30667.1"/>
    <property type="molecule type" value="Genomic_DNA"/>
</dbReference>
<keyword evidence="8" id="KW-1185">Reference proteome</keyword>
<dbReference type="GO" id="GO:0005794">
    <property type="term" value="C:Golgi apparatus"/>
    <property type="evidence" value="ECO:0007669"/>
    <property type="project" value="TreeGrafter"/>
</dbReference>
<dbReference type="OrthoDB" id="73612at2759"/>
<feature type="transmembrane region" description="Helical" evidence="6">
    <location>
        <begin position="172"/>
        <end position="203"/>
    </location>
</feature>
<feature type="transmembrane region" description="Helical" evidence="6">
    <location>
        <begin position="138"/>
        <end position="160"/>
    </location>
</feature>
<dbReference type="RefSeq" id="XP_008082078.1">
    <property type="nucleotide sequence ID" value="XM_008083887.1"/>
</dbReference>
<reference evidence="7 8" key="1">
    <citation type="journal article" date="2013" name="BMC Genomics">
        <title>Genomics-driven discovery of the pneumocandin biosynthetic gene cluster in the fungus Glarea lozoyensis.</title>
        <authorList>
            <person name="Chen L."/>
            <person name="Yue Q."/>
            <person name="Zhang X."/>
            <person name="Xiang M."/>
            <person name="Wang C."/>
            <person name="Li S."/>
            <person name="Che Y."/>
            <person name="Ortiz-Lopez F.J."/>
            <person name="Bills G.F."/>
            <person name="Liu X."/>
            <person name="An Z."/>
        </authorList>
    </citation>
    <scope>NUCLEOTIDE SEQUENCE [LARGE SCALE GENOMIC DNA]</scope>
    <source>
        <strain evidence="8">ATCC 20868 / MF5171</strain>
    </source>
</reference>
<dbReference type="GO" id="GO:0006890">
    <property type="term" value="P:retrograde vesicle-mediated transport, Golgi to endoplasmic reticulum"/>
    <property type="evidence" value="ECO:0007669"/>
    <property type="project" value="InterPro"/>
</dbReference>
<dbReference type="OMA" id="EIHFWEV"/>
<dbReference type="PANTHER" id="PTHR13377">
    <property type="entry name" value="PLACENTAL PROTEIN 6"/>
    <property type="match status" value="1"/>
</dbReference>
<dbReference type="eggNOG" id="KOG2890">
    <property type="taxonomic scope" value="Eukaryota"/>
</dbReference>
<comment type="subcellular location">
    <subcellularLocation>
        <location evidence="1">Membrane</location>
        <topology evidence="1">Multi-pass membrane protein</topology>
    </subcellularLocation>
</comment>
<keyword evidence="2 6" id="KW-0812">Transmembrane</keyword>
<evidence type="ECO:0000256" key="6">
    <source>
        <dbReference type="SAM" id="Phobius"/>
    </source>
</evidence>
<feature type="transmembrane region" description="Helical" evidence="6">
    <location>
        <begin position="68"/>
        <end position="85"/>
    </location>
</feature>
<evidence type="ECO:0000313" key="7">
    <source>
        <dbReference type="EMBL" id="EPE30667.1"/>
    </source>
</evidence>
<evidence type="ECO:0000256" key="3">
    <source>
        <dbReference type="ARBA" id="ARBA00022989"/>
    </source>
</evidence>
<dbReference type="HOGENOM" id="CLU_043563_1_0_1"/>
<evidence type="ECO:0000256" key="5">
    <source>
        <dbReference type="SAM" id="MobiDB-lite"/>
    </source>
</evidence>
<feature type="transmembrane region" description="Helical" evidence="6">
    <location>
        <begin position="6"/>
        <end position="27"/>
    </location>
</feature>
<keyword evidence="3 6" id="KW-1133">Transmembrane helix</keyword>
<dbReference type="GeneID" id="19462689"/>
<evidence type="ECO:0000256" key="2">
    <source>
        <dbReference type="ARBA" id="ARBA00022692"/>
    </source>
</evidence>
<proteinExistence type="predicted"/>
<protein>
    <submittedName>
        <fullName evidence="7">Rhomboid-like protein</fullName>
    </submittedName>
</protein>
<sequence>MPTRLNIPPITRIVLGVLIFQSLLSGAIRYRQWSGNSDVVVPYLALIPQLSLIYPWTFLTTTLVENNIFTFAIAGVTIFYGGRYLERAWSGKEFVKFLVVASLVPNLLCFGTLVFLFAVTGNVDWTLTSVNGSIPLQIAFLVAFSQLLPSHTVTLFKGIVSLRVPRFPLIHIITIFALSLTPLLSSASLLLAINGFFVSWTYLRFYKSAFADLEAQQSTPLRGDASETFAFAEFFPDPVKPIIAGISDQIYTILVSFKICTPFSAADVSASRGETIVQRGTPGSARAEAERRRALALKALDQRLHAATAATSKPKPPPPATGPSVQIQPQPHVETSGSMLGETSYVPDHEGDKQ</sequence>
<dbReference type="InterPro" id="IPR013861">
    <property type="entry name" value="TMEM115/Pdh1/Rbl19"/>
</dbReference>
<feature type="transmembrane region" description="Helical" evidence="6">
    <location>
        <begin position="39"/>
        <end position="56"/>
    </location>
</feature>
<feature type="compositionally biased region" description="Polar residues" evidence="5">
    <location>
        <begin position="325"/>
        <end position="338"/>
    </location>
</feature>
<dbReference type="InterPro" id="IPR035952">
    <property type="entry name" value="Rhomboid-like_sf"/>
</dbReference>
<dbReference type="SUPFAM" id="SSF144091">
    <property type="entry name" value="Rhomboid-like"/>
    <property type="match status" value="1"/>
</dbReference>
<dbReference type="SMART" id="SM01160">
    <property type="entry name" value="DUF1751"/>
    <property type="match status" value="1"/>
</dbReference>
<evidence type="ECO:0000313" key="8">
    <source>
        <dbReference type="Proteomes" id="UP000016922"/>
    </source>
</evidence>
<dbReference type="Proteomes" id="UP000016922">
    <property type="component" value="Unassembled WGS sequence"/>
</dbReference>
<keyword evidence="4 6" id="KW-0472">Membrane</keyword>
<dbReference type="KEGG" id="glz:GLAREA_03634"/>
<gene>
    <name evidence="7" type="ORF">GLAREA_03634</name>
</gene>
<name>S3CWA0_GLAL2</name>
<accession>S3CWA0</accession>
<dbReference type="FunFam" id="1.20.1540.10:FF:000004">
    <property type="entry name" value="Transmembrane protein 115"/>
    <property type="match status" value="1"/>
</dbReference>
<dbReference type="PANTHER" id="PTHR13377:SF3">
    <property type="entry name" value="TRANSMEMBRANE PROTEIN 115"/>
    <property type="match status" value="1"/>
</dbReference>
<evidence type="ECO:0000256" key="1">
    <source>
        <dbReference type="ARBA" id="ARBA00004141"/>
    </source>
</evidence>